<comment type="catalytic activity">
    <reaction evidence="1 8">
        <text>L-glutamate = D-glutamate</text>
        <dbReference type="Rhea" id="RHEA:12813"/>
        <dbReference type="ChEBI" id="CHEBI:29985"/>
        <dbReference type="ChEBI" id="CHEBI:29986"/>
        <dbReference type="EC" id="5.1.1.3"/>
    </reaction>
</comment>
<dbReference type="InterPro" id="IPR004391">
    <property type="entry name" value="Glu_race"/>
</dbReference>
<dbReference type="PROSITE" id="PS00923">
    <property type="entry name" value="ASP_GLU_RACEMASE_1"/>
    <property type="match status" value="1"/>
</dbReference>
<dbReference type="GO" id="GO:0009252">
    <property type="term" value="P:peptidoglycan biosynthetic process"/>
    <property type="evidence" value="ECO:0007669"/>
    <property type="project" value="UniProtKB-UniRule"/>
</dbReference>
<dbReference type="PANTHER" id="PTHR21198:SF2">
    <property type="entry name" value="GLUTAMATE RACEMASE"/>
    <property type="match status" value="1"/>
</dbReference>
<dbReference type="NCBIfam" id="NF002035">
    <property type="entry name" value="PRK00865.1-3"/>
    <property type="match status" value="1"/>
</dbReference>
<feature type="binding site" evidence="8">
    <location>
        <begin position="73"/>
        <end position="74"/>
    </location>
    <ligand>
        <name>substrate</name>
    </ligand>
</feature>
<comment type="similarity">
    <text evidence="8">Belongs to the aspartate/glutamate racemases family.</text>
</comment>
<dbReference type="Gene3D" id="3.40.50.1860">
    <property type="match status" value="2"/>
</dbReference>
<name>A0A1D2LZX2_BROTH</name>
<dbReference type="RefSeq" id="WP_029092231.1">
    <property type="nucleotide sequence ID" value="NZ_CBCPHX010000003.1"/>
</dbReference>
<feature type="active site" description="Proton donor/acceptor" evidence="8">
    <location>
        <position position="72"/>
    </location>
</feature>
<dbReference type="NCBIfam" id="TIGR00067">
    <property type="entry name" value="glut_race"/>
    <property type="match status" value="1"/>
</dbReference>
<dbReference type="InterPro" id="IPR015942">
    <property type="entry name" value="Asp/Glu/hydantoin_racemase"/>
</dbReference>
<evidence type="ECO:0000313" key="9">
    <source>
        <dbReference type="EMBL" id="ATF25176.1"/>
    </source>
</evidence>
<keyword evidence="5 8" id="KW-0413">Isomerase</keyword>
<comment type="function">
    <text evidence="8">Provides the (R)-glutamate required for cell wall biosynthesis.</text>
</comment>
<evidence type="ECO:0000256" key="2">
    <source>
        <dbReference type="ARBA" id="ARBA00013090"/>
    </source>
</evidence>
<dbReference type="KEGG" id="bths:CNY62_01575"/>
<evidence type="ECO:0000256" key="5">
    <source>
        <dbReference type="ARBA" id="ARBA00023235"/>
    </source>
</evidence>
<organism evidence="9 10">
    <name type="scientific">Brochothrix thermosphacta</name>
    <name type="common">Microbacterium thermosphactum</name>
    <dbReference type="NCBI Taxonomy" id="2756"/>
    <lineage>
        <taxon>Bacteria</taxon>
        <taxon>Bacillati</taxon>
        <taxon>Bacillota</taxon>
        <taxon>Bacilli</taxon>
        <taxon>Bacillales</taxon>
        <taxon>Listeriaceae</taxon>
        <taxon>Brochothrix</taxon>
    </lineage>
</organism>
<reference evidence="9 10" key="1">
    <citation type="submission" date="2017-09" db="EMBL/GenBank/DDBJ databases">
        <title>Complete Genome Sequences of Two Strains of the Meat Spoilage Bacterium Brochothrix thermosphacta Isolated from Ground Chicken.</title>
        <authorList>
            <person name="Paoli G.C."/>
            <person name="Wijey C."/>
            <person name="Chen C.-Y."/>
            <person name="Nguyen L."/>
            <person name="Yan X."/>
            <person name="Irwin P.L."/>
        </authorList>
    </citation>
    <scope>NUCLEOTIDE SEQUENCE [LARGE SCALE GENOMIC DNA]</scope>
    <source>
        <strain evidence="9 10">BI</strain>
    </source>
</reference>
<feature type="binding site" evidence="8">
    <location>
        <begin position="184"/>
        <end position="185"/>
    </location>
    <ligand>
        <name>substrate</name>
    </ligand>
</feature>
<dbReference type="GO" id="GO:0008360">
    <property type="term" value="P:regulation of cell shape"/>
    <property type="evidence" value="ECO:0007669"/>
    <property type="project" value="UniProtKB-KW"/>
</dbReference>
<dbReference type="GO" id="GO:0042802">
    <property type="term" value="F:identical protein binding"/>
    <property type="evidence" value="ECO:0007669"/>
    <property type="project" value="UniProtKB-ARBA"/>
</dbReference>
<dbReference type="InterPro" id="IPR001920">
    <property type="entry name" value="Asp/Glu_race"/>
</dbReference>
<evidence type="ECO:0000313" key="10">
    <source>
        <dbReference type="Proteomes" id="UP000243591"/>
    </source>
</evidence>
<keyword evidence="3 8" id="KW-0133">Cell shape</keyword>
<dbReference type="SUPFAM" id="SSF53681">
    <property type="entry name" value="Aspartate/glutamate racemase"/>
    <property type="match status" value="2"/>
</dbReference>
<evidence type="ECO:0000256" key="7">
    <source>
        <dbReference type="ARBA" id="ARBA00070053"/>
    </source>
</evidence>
<dbReference type="GO" id="GO:0008881">
    <property type="term" value="F:glutamate racemase activity"/>
    <property type="evidence" value="ECO:0007669"/>
    <property type="project" value="UniProtKB-UniRule"/>
</dbReference>
<comment type="pathway">
    <text evidence="8">Cell wall biogenesis; peptidoglycan biosynthesis.</text>
</comment>
<keyword evidence="4 8" id="KW-0573">Peptidoglycan synthesis</keyword>
<evidence type="ECO:0000256" key="1">
    <source>
        <dbReference type="ARBA" id="ARBA00001602"/>
    </source>
</evidence>
<evidence type="ECO:0000256" key="8">
    <source>
        <dbReference type="HAMAP-Rule" id="MF_00258"/>
    </source>
</evidence>
<dbReference type="Proteomes" id="UP000243591">
    <property type="component" value="Chromosome"/>
</dbReference>
<dbReference type="EC" id="5.1.1.3" evidence="2 8"/>
<protein>
    <recommendedName>
        <fullName evidence="7 8">Glutamate racemase</fullName>
        <ecNumber evidence="2 8">5.1.1.3</ecNumber>
    </recommendedName>
</protein>
<dbReference type="OrthoDB" id="9801055at2"/>
<dbReference type="EMBL" id="CP023483">
    <property type="protein sequence ID" value="ATF25176.1"/>
    <property type="molecule type" value="Genomic_DNA"/>
</dbReference>
<feature type="active site" description="Proton donor/acceptor" evidence="8">
    <location>
        <position position="183"/>
    </location>
</feature>
<keyword evidence="6 8" id="KW-0961">Cell wall biogenesis/degradation</keyword>
<accession>A0A1D2LZX2</accession>
<dbReference type="STRING" id="2756.BFR44_02000"/>
<dbReference type="InterPro" id="IPR018187">
    <property type="entry name" value="Asp/Glu_racemase_AS_1"/>
</dbReference>
<feature type="binding site" evidence="8">
    <location>
        <begin position="41"/>
        <end position="42"/>
    </location>
    <ligand>
        <name>substrate</name>
    </ligand>
</feature>
<dbReference type="HAMAP" id="MF_00258">
    <property type="entry name" value="Glu_racemase"/>
    <property type="match status" value="1"/>
</dbReference>
<sequence length="269" mass="29366">MNQPIGVIDSGVGGLTVAQEILRQLPNENICYLGDTLRCPYGPRDTEQVKEFTMDMTNYLLEHDIKLLVIACNTATAAALQYIREHVAIPVVGVIQPGARAALKATKNNQIGVIGTEGTIKSQAYNSALDLLDHTIKVQTLACPKFAPVVESSEYKGSVAKKIVAQTLRPFKNSGVDTFVLGCTHYPLLQPIIENVLGSSVKVINPGLETASEVSMLLDYFSLRNVSGEKNQHRFFTTGSTKIFGGIARDWLDVPNLEVEYVKIGQGRF</sequence>
<proteinExistence type="inferred from homology"/>
<feature type="binding site" evidence="8">
    <location>
        <begin position="9"/>
        <end position="10"/>
    </location>
    <ligand>
        <name>substrate</name>
    </ligand>
</feature>
<evidence type="ECO:0000256" key="3">
    <source>
        <dbReference type="ARBA" id="ARBA00022960"/>
    </source>
</evidence>
<dbReference type="FunFam" id="3.40.50.1860:FF:000002">
    <property type="entry name" value="Glutamate racemase"/>
    <property type="match status" value="1"/>
</dbReference>
<dbReference type="GeneID" id="66538223"/>
<evidence type="ECO:0000256" key="6">
    <source>
        <dbReference type="ARBA" id="ARBA00023316"/>
    </source>
</evidence>
<gene>
    <name evidence="8" type="primary">murI</name>
    <name evidence="9" type="ORF">CNY62_01575</name>
</gene>
<dbReference type="AlphaFoldDB" id="A0A1D2LZX2"/>
<evidence type="ECO:0000256" key="4">
    <source>
        <dbReference type="ARBA" id="ARBA00022984"/>
    </source>
</evidence>
<dbReference type="UniPathway" id="UPA00219"/>
<dbReference type="Pfam" id="PF01177">
    <property type="entry name" value="Asp_Glu_race"/>
    <property type="match status" value="1"/>
</dbReference>
<dbReference type="GO" id="GO:0071555">
    <property type="term" value="P:cell wall organization"/>
    <property type="evidence" value="ECO:0007669"/>
    <property type="project" value="UniProtKB-KW"/>
</dbReference>
<keyword evidence="10" id="KW-1185">Reference proteome</keyword>
<dbReference type="PANTHER" id="PTHR21198">
    <property type="entry name" value="GLUTAMATE RACEMASE"/>
    <property type="match status" value="1"/>
</dbReference>